<keyword evidence="5" id="KW-1185">Reference proteome</keyword>
<dbReference type="AlphaFoldDB" id="A0A0F4GIC5"/>
<protein>
    <recommendedName>
        <fullName evidence="6">Integral membrane protein</fullName>
    </recommendedName>
</protein>
<keyword evidence="3" id="KW-0732">Signal</keyword>
<evidence type="ECO:0008006" key="6">
    <source>
        <dbReference type="Google" id="ProtNLM"/>
    </source>
</evidence>
<accession>A0A0F4GIC5</accession>
<evidence type="ECO:0000256" key="3">
    <source>
        <dbReference type="SAM" id="SignalP"/>
    </source>
</evidence>
<keyword evidence="2" id="KW-0812">Transmembrane</keyword>
<dbReference type="EMBL" id="LAFY01000590">
    <property type="protein sequence ID" value="KJX96827.1"/>
    <property type="molecule type" value="Genomic_DNA"/>
</dbReference>
<dbReference type="Proteomes" id="UP000033647">
    <property type="component" value="Unassembled WGS sequence"/>
</dbReference>
<dbReference type="GO" id="GO:0005886">
    <property type="term" value="C:plasma membrane"/>
    <property type="evidence" value="ECO:0007669"/>
    <property type="project" value="InterPro"/>
</dbReference>
<organism evidence="4 5">
    <name type="scientific">Zymoseptoria brevis</name>
    <dbReference type="NCBI Taxonomy" id="1047168"/>
    <lineage>
        <taxon>Eukaryota</taxon>
        <taxon>Fungi</taxon>
        <taxon>Dikarya</taxon>
        <taxon>Ascomycota</taxon>
        <taxon>Pezizomycotina</taxon>
        <taxon>Dothideomycetes</taxon>
        <taxon>Dothideomycetidae</taxon>
        <taxon>Mycosphaerellales</taxon>
        <taxon>Mycosphaerellaceae</taxon>
        <taxon>Zymoseptoria</taxon>
    </lineage>
</organism>
<comment type="caution">
    <text evidence="4">The sequence shown here is derived from an EMBL/GenBank/DDBJ whole genome shotgun (WGS) entry which is preliminary data.</text>
</comment>
<dbReference type="InterPro" id="IPR052413">
    <property type="entry name" value="SUR7_domain"/>
</dbReference>
<keyword evidence="2" id="KW-0472">Membrane</keyword>
<dbReference type="InterPro" id="IPR009571">
    <property type="entry name" value="SUR7/Rim9-like_fungi"/>
</dbReference>
<feature type="transmembrane region" description="Helical" evidence="2">
    <location>
        <begin position="174"/>
        <end position="198"/>
    </location>
</feature>
<dbReference type="Pfam" id="PF06687">
    <property type="entry name" value="SUR7"/>
    <property type="match status" value="1"/>
</dbReference>
<feature type="transmembrane region" description="Helical" evidence="2">
    <location>
        <begin position="205"/>
        <end position="235"/>
    </location>
</feature>
<dbReference type="PANTHER" id="PTHR28019">
    <property type="entry name" value="CELL MEMBRANE PROTEIN YLR413W-RELATED"/>
    <property type="match status" value="1"/>
</dbReference>
<dbReference type="GO" id="GO:0051285">
    <property type="term" value="C:cell cortex of cell tip"/>
    <property type="evidence" value="ECO:0007669"/>
    <property type="project" value="TreeGrafter"/>
</dbReference>
<feature type="chain" id="PRO_5002468714" description="Integral membrane protein" evidence="3">
    <location>
        <begin position="20"/>
        <end position="381"/>
    </location>
</feature>
<dbReference type="GO" id="GO:0031505">
    <property type="term" value="P:fungal-type cell wall organization"/>
    <property type="evidence" value="ECO:0007669"/>
    <property type="project" value="TreeGrafter"/>
</dbReference>
<dbReference type="PANTHER" id="PTHR28019:SF3">
    <property type="entry name" value="INTEGRAL MEMBRANE PROTEIN (AFU_ORTHOLOGUE AFUA_6G07470)"/>
    <property type="match status" value="1"/>
</dbReference>
<reference evidence="4 5" key="1">
    <citation type="submission" date="2015-03" db="EMBL/GenBank/DDBJ databases">
        <title>RNA-seq based gene annotation and comparative genomics of four Zymoseptoria species reveal species-specific pathogenicity related genes and transposable element activity.</title>
        <authorList>
            <person name="Grandaubert J."/>
            <person name="Bhattacharyya A."/>
            <person name="Stukenbrock E.H."/>
        </authorList>
    </citation>
    <scope>NUCLEOTIDE SEQUENCE [LARGE SCALE GENOMIC DNA]</scope>
    <source>
        <strain evidence="4 5">Zb18110</strain>
    </source>
</reference>
<dbReference type="OrthoDB" id="4480814at2759"/>
<feature type="transmembrane region" description="Helical" evidence="2">
    <location>
        <begin position="255"/>
        <end position="277"/>
    </location>
</feature>
<gene>
    <name evidence="4" type="ORF">TI39_contig598g00014</name>
</gene>
<feature type="signal peptide" evidence="3">
    <location>
        <begin position="1"/>
        <end position="19"/>
    </location>
</feature>
<feature type="region of interest" description="Disordered" evidence="1">
    <location>
        <begin position="333"/>
        <end position="381"/>
    </location>
</feature>
<evidence type="ECO:0000256" key="2">
    <source>
        <dbReference type="SAM" id="Phobius"/>
    </source>
</evidence>
<proteinExistence type="predicted"/>
<evidence type="ECO:0000256" key="1">
    <source>
        <dbReference type="SAM" id="MobiDB-lite"/>
    </source>
</evidence>
<keyword evidence="2" id="KW-1133">Transmembrane helix</keyword>
<sequence>MGKAGRAACILTPMLLTLASLICLLLVQLGGINKSNDTLNSMSFFTANLTNFTSTSISGDSTLALALKQVQETGSVADIYQIHLWNYCTASSSADGDTDMDKCSKREQNFVFDPVKVWGLEVANATKDSSGSASDNAIQAAIHNVADNINDYEEKILGKSGKEALHAYRTVAKWMFIAYQVAFWTTLATLVVGIFAVFSRIGSLCTWILALISTLFTFIAVLMSTILFSVLVPALNKVLDDYGIKLSLSTPQLTVVWLAVAFSLAGSLFWLFSICCCSGRSNPHHRSNKGGLWNAEPKGQGYGVADQQHHAAWAGERRSRGLQVEKTGGNYERVTSPYAGHGGEESVPLNDYAQPTSYSSGGLGGNRHYAQQVGSEPYRHA</sequence>
<evidence type="ECO:0000313" key="5">
    <source>
        <dbReference type="Proteomes" id="UP000033647"/>
    </source>
</evidence>
<evidence type="ECO:0000313" key="4">
    <source>
        <dbReference type="EMBL" id="KJX96827.1"/>
    </source>
</evidence>
<name>A0A0F4GIC5_9PEZI</name>